<reference evidence="2" key="1">
    <citation type="journal article" date="2010" name="Genome Res.">
        <title>Population genomic sequencing of Coccidioides fungi reveals recent hybridization and transposon control.</title>
        <authorList>
            <person name="Neafsey D.E."/>
            <person name="Barker B.M."/>
            <person name="Sharpton T.J."/>
            <person name="Stajich J.E."/>
            <person name="Park D.J."/>
            <person name="Whiston E."/>
            <person name="Hung C.-Y."/>
            <person name="McMahan C."/>
            <person name="White J."/>
            <person name="Sykes S."/>
            <person name="Heiman D."/>
            <person name="Young S."/>
            <person name="Zeng Q."/>
            <person name="Abouelleil A."/>
            <person name="Aftuck L."/>
            <person name="Bessette D."/>
            <person name="Brown A."/>
            <person name="FitzGerald M."/>
            <person name="Lui A."/>
            <person name="Macdonald J.P."/>
            <person name="Priest M."/>
            <person name="Orbach M.J."/>
            <person name="Galgiani J.N."/>
            <person name="Kirkland T.N."/>
            <person name="Cole G.T."/>
            <person name="Birren B.W."/>
            <person name="Henn M.R."/>
            <person name="Taylor J.W."/>
            <person name="Rounsley S.D."/>
        </authorList>
    </citation>
    <scope>NUCLEOTIDE SEQUENCE [LARGE SCALE GENOMIC DNA]</scope>
    <source>
        <strain evidence="2">RMSCC 2394</strain>
    </source>
</reference>
<dbReference type="Proteomes" id="UP000054565">
    <property type="component" value="Unassembled WGS sequence"/>
</dbReference>
<gene>
    <name evidence="1" type="ORF">CIRG_04155</name>
</gene>
<protein>
    <submittedName>
        <fullName evidence="1">Uncharacterized protein</fullName>
    </submittedName>
</protein>
<dbReference type="AlphaFoldDB" id="A0A0J6YCC5"/>
<name>A0A0J6YCC5_COCIT</name>
<proteinExistence type="predicted"/>
<sequence>MAVPEEANGPSPPPYSGVSDFILEFFKPTTLKRGKYSGAMKDIPLIDSSKSLKDPSLIPEKACINNVIVSVGFIHHTIPSLDHSKATIPAKSHQTPNRQG</sequence>
<evidence type="ECO:0000313" key="1">
    <source>
        <dbReference type="EMBL" id="KMP04473.1"/>
    </source>
</evidence>
<dbReference type="EMBL" id="DS028095">
    <property type="protein sequence ID" value="KMP04473.1"/>
    <property type="molecule type" value="Genomic_DNA"/>
</dbReference>
<accession>A0A0J6YCC5</accession>
<organism evidence="1 2">
    <name type="scientific">Coccidioides immitis RMSCC 2394</name>
    <dbReference type="NCBI Taxonomy" id="404692"/>
    <lineage>
        <taxon>Eukaryota</taxon>
        <taxon>Fungi</taxon>
        <taxon>Dikarya</taxon>
        <taxon>Ascomycota</taxon>
        <taxon>Pezizomycotina</taxon>
        <taxon>Eurotiomycetes</taxon>
        <taxon>Eurotiomycetidae</taxon>
        <taxon>Onygenales</taxon>
        <taxon>Onygenaceae</taxon>
        <taxon>Coccidioides</taxon>
    </lineage>
</organism>
<evidence type="ECO:0000313" key="2">
    <source>
        <dbReference type="Proteomes" id="UP000054565"/>
    </source>
</evidence>